<sequence length="550" mass="61154">MSNAAIFLHPNGFDTSGQTLLGRHSAGESFLRGLIRHADVDRFHFWNVAGRPQAELDALVQRIEAPRQPINWIPQAGRGQLAEPGVLNVPSPAIDAEAWQRRPFGSRRYALCGITHTTATARVMQILANLLIAPVEDYDALICTSTAVRQAVEAQLDMFRSYMGREYGPRRRPELQRTTIPLGVNVEDFAPSAAHRAAWRARLDIPEDAVVALYVGRFSVKTKMNPALMAMALERAARATGKPLYWIGSGWTEPQSTAEQLHADIRALCPSVEYRQVDGRPADVRFSIWSAADFFISFPDNIQETFGLTPIEAMAAGLPCVVSDWNGYKDTVRHGLDGFRIPTLAPRPGYGGDIAYWFANEWITYDNYAAITAQNVAIDLAEAEAAIVRLIEDPELRRTLGAQAQAQARSVFDWAAIIPQYQALWAEQNARRRAAAPDPSPKDNPLRPDPYTLFAGYPTRHLQPSDLVCPIPGVDWAWAQARLNGPLAMYGRFNRPTGPELHQVFTHVLENGPTPVARLLELLPAARRNYMERALIWMARHDVLTITATA</sequence>
<dbReference type="CDD" id="cd03801">
    <property type="entry name" value="GT4_PimA-like"/>
    <property type="match status" value="1"/>
</dbReference>
<comment type="caution">
    <text evidence="1">The sequence shown here is derived from an EMBL/GenBank/DDBJ whole genome shotgun (WGS) entry which is preliminary data.</text>
</comment>
<accession>A0A328BBQ1</accession>
<dbReference type="AlphaFoldDB" id="A0A328BBQ1"/>
<evidence type="ECO:0000313" key="1">
    <source>
        <dbReference type="EMBL" id="RAK64752.1"/>
    </source>
</evidence>
<name>A0A328BBQ1_9CAUL</name>
<gene>
    <name evidence="1" type="ORF">DJ019_12025</name>
</gene>
<dbReference type="Gene3D" id="3.40.50.2000">
    <property type="entry name" value="Glycogen Phosphorylase B"/>
    <property type="match status" value="1"/>
</dbReference>
<organism evidence="1 2">
    <name type="scientific">Phenylobacterium kunshanense</name>
    <dbReference type="NCBI Taxonomy" id="1445034"/>
    <lineage>
        <taxon>Bacteria</taxon>
        <taxon>Pseudomonadati</taxon>
        <taxon>Pseudomonadota</taxon>
        <taxon>Alphaproteobacteria</taxon>
        <taxon>Caulobacterales</taxon>
        <taxon>Caulobacteraceae</taxon>
        <taxon>Phenylobacterium</taxon>
    </lineage>
</organism>
<proteinExistence type="predicted"/>
<protein>
    <submittedName>
        <fullName evidence="1">Glycosyl transferase-like protein</fullName>
    </submittedName>
</protein>
<dbReference type="Proteomes" id="UP000249524">
    <property type="component" value="Unassembled WGS sequence"/>
</dbReference>
<evidence type="ECO:0000313" key="2">
    <source>
        <dbReference type="Proteomes" id="UP000249524"/>
    </source>
</evidence>
<dbReference type="Pfam" id="PF13692">
    <property type="entry name" value="Glyco_trans_1_4"/>
    <property type="match status" value="1"/>
</dbReference>
<dbReference type="OrthoDB" id="5490290at2"/>
<dbReference type="SUPFAM" id="SSF53756">
    <property type="entry name" value="UDP-Glycosyltransferase/glycogen phosphorylase"/>
    <property type="match status" value="1"/>
</dbReference>
<dbReference type="RefSeq" id="WP_111276290.1">
    <property type="nucleotide sequence ID" value="NZ_QFYS01000005.1"/>
</dbReference>
<keyword evidence="2" id="KW-1185">Reference proteome</keyword>
<dbReference type="EMBL" id="QFYS01000005">
    <property type="protein sequence ID" value="RAK64752.1"/>
    <property type="molecule type" value="Genomic_DNA"/>
</dbReference>
<reference evidence="1 2" key="1">
    <citation type="submission" date="2018-05" db="EMBL/GenBank/DDBJ databases">
        <authorList>
            <person name="Lanie J.A."/>
            <person name="Ng W.-L."/>
            <person name="Kazmierczak K.M."/>
            <person name="Andrzejewski T.M."/>
            <person name="Davidsen T.M."/>
            <person name="Wayne K.J."/>
            <person name="Tettelin H."/>
            <person name="Glass J.I."/>
            <person name="Rusch D."/>
            <person name="Podicherti R."/>
            <person name="Tsui H.-C.T."/>
            <person name="Winkler M.E."/>
        </authorList>
    </citation>
    <scope>NUCLEOTIDE SEQUENCE [LARGE SCALE GENOMIC DNA]</scope>
    <source>
        <strain evidence="1 2">BUT-10</strain>
    </source>
</reference>
<dbReference type="PANTHER" id="PTHR12526">
    <property type="entry name" value="GLYCOSYLTRANSFERASE"/>
    <property type="match status" value="1"/>
</dbReference>
<keyword evidence="1" id="KW-0808">Transferase</keyword>
<dbReference type="GO" id="GO:0016740">
    <property type="term" value="F:transferase activity"/>
    <property type="evidence" value="ECO:0007669"/>
    <property type="project" value="UniProtKB-KW"/>
</dbReference>